<gene>
    <name evidence="2" type="ORF">K435DRAFT_853298</name>
</gene>
<dbReference type="Proteomes" id="UP000297245">
    <property type="component" value="Unassembled WGS sequence"/>
</dbReference>
<evidence type="ECO:0000256" key="1">
    <source>
        <dbReference type="SAM" id="MobiDB-lite"/>
    </source>
</evidence>
<accession>A0A4S8MHQ6</accession>
<feature type="compositionally biased region" description="Polar residues" evidence="1">
    <location>
        <begin position="9"/>
        <end position="18"/>
    </location>
</feature>
<dbReference type="AlphaFoldDB" id="A0A4S8MHQ6"/>
<feature type="compositionally biased region" description="Pro residues" evidence="1">
    <location>
        <begin position="25"/>
        <end position="36"/>
    </location>
</feature>
<proteinExistence type="predicted"/>
<feature type="compositionally biased region" description="Low complexity" evidence="1">
    <location>
        <begin position="187"/>
        <end position="202"/>
    </location>
</feature>
<dbReference type="OrthoDB" id="3226344at2759"/>
<keyword evidence="3" id="KW-1185">Reference proteome</keyword>
<feature type="compositionally biased region" description="Low complexity" evidence="1">
    <location>
        <begin position="169"/>
        <end position="179"/>
    </location>
</feature>
<feature type="region of interest" description="Disordered" evidence="1">
    <location>
        <begin position="268"/>
        <end position="306"/>
    </location>
</feature>
<feature type="compositionally biased region" description="Polar residues" evidence="1">
    <location>
        <begin position="93"/>
        <end position="106"/>
    </location>
</feature>
<dbReference type="InterPro" id="IPR028322">
    <property type="entry name" value="PNRC-like_rgn"/>
</dbReference>
<dbReference type="EMBL" id="ML179083">
    <property type="protein sequence ID" value="THV01869.1"/>
    <property type="molecule type" value="Genomic_DNA"/>
</dbReference>
<protein>
    <submittedName>
        <fullName evidence="2">Uncharacterized protein</fullName>
    </submittedName>
</protein>
<feature type="region of interest" description="Disordered" evidence="1">
    <location>
        <begin position="1"/>
        <end position="202"/>
    </location>
</feature>
<reference evidence="2 3" key="1">
    <citation type="journal article" date="2019" name="Nat. Ecol. Evol.">
        <title>Megaphylogeny resolves global patterns of mushroom evolution.</title>
        <authorList>
            <person name="Varga T."/>
            <person name="Krizsan K."/>
            <person name="Foldi C."/>
            <person name="Dima B."/>
            <person name="Sanchez-Garcia M."/>
            <person name="Sanchez-Ramirez S."/>
            <person name="Szollosi G.J."/>
            <person name="Szarkandi J.G."/>
            <person name="Papp V."/>
            <person name="Albert L."/>
            <person name="Andreopoulos W."/>
            <person name="Angelini C."/>
            <person name="Antonin V."/>
            <person name="Barry K.W."/>
            <person name="Bougher N.L."/>
            <person name="Buchanan P."/>
            <person name="Buyck B."/>
            <person name="Bense V."/>
            <person name="Catcheside P."/>
            <person name="Chovatia M."/>
            <person name="Cooper J."/>
            <person name="Damon W."/>
            <person name="Desjardin D."/>
            <person name="Finy P."/>
            <person name="Geml J."/>
            <person name="Haridas S."/>
            <person name="Hughes K."/>
            <person name="Justo A."/>
            <person name="Karasinski D."/>
            <person name="Kautmanova I."/>
            <person name="Kiss B."/>
            <person name="Kocsube S."/>
            <person name="Kotiranta H."/>
            <person name="LaButti K.M."/>
            <person name="Lechner B.E."/>
            <person name="Liimatainen K."/>
            <person name="Lipzen A."/>
            <person name="Lukacs Z."/>
            <person name="Mihaltcheva S."/>
            <person name="Morgado L.N."/>
            <person name="Niskanen T."/>
            <person name="Noordeloos M.E."/>
            <person name="Ohm R.A."/>
            <person name="Ortiz-Santana B."/>
            <person name="Ovrebo C."/>
            <person name="Racz N."/>
            <person name="Riley R."/>
            <person name="Savchenko A."/>
            <person name="Shiryaev A."/>
            <person name="Soop K."/>
            <person name="Spirin V."/>
            <person name="Szebenyi C."/>
            <person name="Tomsovsky M."/>
            <person name="Tulloss R.E."/>
            <person name="Uehling J."/>
            <person name="Grigoriev I.V."/>
            <person name="Vagvolgyi C."/>
            <person name="Papp T."/>
            <person name="Martin F.M."/>
            <person name="Miettinen O."/>
            <person name="Hibbett D.S."/>
            <person name="Nagy L.G."/>
        </authorList>
    </citation>
    <scope>NUCLEOTIDE SEQUENCE [LARGE SCALE GENOMIC DNA]</scope>
    <source>
        <strain evidence="2 3">CBS 962.96</strain>
    </source>
</reference>
<dbReference type="Pfam" id="PF15365">
    <property type="entry name" value="PNRC"/>
    <property type="match status" value="1"/>
</dbReference>
<sequence length="372" mass="39887">MMLVHKQLPQFSLPSSQYSHRRHPSAPPPSAVPPQRTPGLITLNKPLSKQQQQTQKRQSPKPRAHKTPEPSKRSQPDAATDKKHSPEKRGRQPKSTKPTARSNSHSAVRGPRGRQASPPLLEADVSHSPVRKSNLFDPFVDDAHPKPVRPAPTLASRPSGKLARRRAVPSNPTPANTPASTPPRAIPVPRRSNSSSPQISRSVPIIPRRNLISDVFPVCVDLDDADEDEGLHSFPATPSRPPRHAKHYDDGPLTAPIAVASASFPFAVTSSPTPAPRRARKHNRVPSGGVFSMSSDEESTTSSSDPAAELKAFFGLLPKGGRQVTTSFPESDKEREIAAAAAAAAMAPGTFFAGSAFQSSPSPEDLPAPSFV</sequence>
<name>A0A4S8MHQ6_DENBC</name>
<feature type="compositionally biased region" description="Basic and acidic residues" evidence="1">
    <location>
        <begin position="66"/>
        <end position="90"/>
    </location>
</feature>
<organism evidence="2 3">
    <name type="scientific">Dendrothele bispora (strain CBS 962.96)</name>
    <dbReference type="NCBI Taxonomy" id="1314807"/>
    <lineage>
        <taxon>Eukaryota</taxon>
        <taxon>Fungi</taxon>
        <taxon>Dikarya</taxon>
        <taxon>Basidiomycota</taxon>
        <taxon>Agaricomycotina</taxon>
        <taxon>Agaricomycetes</taxon>
        <taxon>Agaricomycetidae</taxon>
        <taxon>Agaricales</taxon>
        <taxon>Agaricales incertae sedis</taxon>
        <taxon>Dendrothele</taxon>
    </lineage>
</organism>
<feature type="compositionally biased region" description="Low complexity" evidence="1">
    <location>
        <begin position="48"/>
        <end position="57"/>
    </location>
</feature>
<dbReference type="GO" id="GO:0016071">
    <property type="term" value="P:mRNA metabolic process"/>
    <property type="evidence" value="ECO:0007669"/>
    <property type="project" value="UniProtKB-ARBA"/>
</dbReference>
<feature type="region of interest" description="Disordered" evidence="1">
    <location>
        <begin position="229"/>
        <end position="252"/>
    </location>
</feature>
<evidence type="ECO:0000313" key="2">
    <source>
        <dbReference type="EMBL" id="THV01869.1"/>
    </source>
</evidence>
<evidence type="ECO:0000313" key="3">
    <source>
        <dbReference type="Proteomes" id="UP000297245"/>
    </source>
</evidence>